<gene>
    <name evidence="2" type="ORF">I550_2023</name>
</gene>
<sequence length="41" mass="4417">MRLLSPSESDYLAGITTGGRVEFPRTDHPAMSPIPGGRCRS</sequence>
<evidence type="ECO:0000313" key="3">
    <source>
        <dbReference type="Proteomes" id="UP000020825"/>
    </source>
</evidence>
<comment type="caution">
    <text evidence="2">The sequence shown here is derived from an EMBL/GenBank/DDBJ whole genome shotgun (WGS) entry which is preliminary data.</text>
</comment>
<dbReference type="AlphaFoldDB" id="X8CTU2"/>
<evidence type="ECO:0000256" key="1">
    <source>
        <dbReference type="SAM" id="MobiDB-lite"/>
    </source>
</evidence>
<feature type="region of interest" description="Disordered" evidence="1">
    <location>
        <begin position="18"/>
        <end position="41"/>
    </location>
</feature>
<name>X8CTU2_MYCIT</name>
<dbReference type="EMBL" id="JAOG01000001">
    <property type="protein sequence ID" value="EUA58878.1"/>
    <property type="molecule type" value="Genomic_DNA"/>
</dbReference>
<accession>X8CTU2</accession>
<organism evidence="2 3">
    <name type="scientific">Mycobacterium intracellulare 1956</name>
    <dbReference type="NCBI Taxonomy" id="1299331"/>
    <lineage>
        <taxon>Bacteria</taxon>
        <taxon>Bacillati</taxon>
        <taxon>Actinomycetota</taxon>
        <taxon>Actinomycetes</taxon>
        <taxon>Mycobacteriales</taxon>
        <taxon>Mycobacteriaceae</taxon>
        <taxon>Mycobacterium</taxon>
        <taxon>Mycobacterium avium complex (MAC)</taxon>
    </lineage>
</organism>
<dbReference type="Proteomes" id="UP000020825">
    <property type="component" value="Unassembled WGS sequence"/>
</dbReference>
<evidence type="ECO:0000313" key="2">
    <source>
        <dbReference type="EMBL" id="EUA58878.1"/>
    </source>
</evidence>
<proteinExistence type="predicted"/>
<reference evidence="2 3" key="1">
    <citation type="submission" date="2013-12" db="EMBL/GenBank/DDBJ databases">
        <authorList>
            <person name="Zelazny A."/>
            <person name="Olivier K."/>
            <person name="Holland S."/>
            <person name="Lenaerts A."/>
            <person name="Ordway D."/>
            <person name="DeGroote M.A."/>
            <person name="Parker T."/>
            <person name="Sizemore C."/>
            <person name="Tallon L.J."/>
            <person name="Sadzewicz L.K."/>
            <person name="Sengamalay N."/>
            <person name="Fraser C.M."/>
            <person name="Hine E."/>
            <person name="Shefchek K.A."/>
            <person name="Das S.P."/>
            <person name="Tettelin H."/>
        </authorList>
    </citation>
    <scope>NUCLEOTIDE SEQUENCE [LARGE SCALE GENOMIC DNA]</scope>
    <source>
        <strain evidence="2 3">1956</strain>
    </source>
</reference>
<dbReference type="PATRIC" id="fig|1299331.3.peg.1965"/>
<protein>
    <submittedName>
        <fullName evidence="2">Uncharacterized protein</fullName>
    </submittedName>
</protein>